<keyword evidence="4 7" id="KW-0812">Transmembrane</keyword>
<dbReference type="InterPro" id="IPR027469">
    <property type="entry name" value="Cation_efflux_TMD_sf"/>
</dbReference>
<dbReference type="PANTHER" id="PTHR43840:SF15">
    <property type="entry name" value="MITOCHONDRIAL METAL TRANSPORTER 1-RELATED"/>
    <property type="match status" value="1"/>
</dbReference>
<evidence type="ECO:0000256" key="7">
    <source>
        <dbReference type="SAM" id="Phobius"/>
    </source>
</evidence>
<keyword evidence="6 7" id="KW-0472">Membrane</keyword>
<evidence type="ECO:0000256" key="6">
    <source>
        <dbReference type="ARBA" id="ARBA00023136"/>
    </source>
</evidence>
<evidence type="ECO:0000259" key="8">
    <source>
        <dbReference type="Pfam" id="PF01545"/>
    </source>
</evidence>
<feature type="transmembrane region" description="Helical" evidence="7">
    <location>
        <begin position="84"/>
        <end position="105"/>
    </location>
</feature>
<evidence type="ECO:0000256" key="5">
    <source>
        <dbReference type="ARBA" id="ARBA00022989"/>
    </source>
</evidence>
<dbReference type="GO" id="GO:0006882">
    <property type="term" value="P:intracellular zinc ion homeostasis"/>
    <property type="evidence" value="ECO:0007669"/>
    <property type="project" value="TreeGrafter"/>
</dbReference>
<name>A0A845L8K6_9FIRM</name>
<evidence type="ECO:0000256" key="3">
    <source>
        <dbReference type="ARBA" id="ARBA00022448"/>
    </source>
</evidence>
<dbReference type="Gene3D" id="1.20.1510.10">
    <property type="entry name" value="Cation efflux protein transmembrane domain"/>
    <property type="match status" value="1"/>
</dbReference>
<comment type="similarity">
    <text evidence="2">Belongs to the cation diffusion facilitator (CDF) transporter (TC 2.A.4) family.</text>
</comment>
<comment type="subcellular location">
    <subcellularLocation>
        <location evidence="1">Membrane</location>
        <topology evidence="1">Multi-pass membrane protein</topology>
    </subcellularLocation>
</comment>
<dbReference type="InterPro" id="IPR050291">
    <property type="entry name" value="CDF_Transporter"/>
</dbReference>
<dbReference type="GO" id="GO:0005886">
    <property type="term" value="C:plasma membrane"/>
    <property type="evidence" value="ECO:0007669"/>
    <property type="project" value="TreeGrafter"/>
</dbReference>
<proteinExistence type="inferred from homology"/>
<sequence length="308" mass="34096">MEKKGNGIVDERLRVAQLSVFSNSLLVIGKLAVGWLIGSVSVISEGIHSGIDLVAALIAFFSVREASRPADDSHQFGHGKIENVAGTIEALLIFVAAIWIIYEAVEKLSNGGTAPEAGWGVLIMAISAGVNYYVSSRLMAVARKTDSVALEADALHLRTDVYTSLGVLVGLILLKLTGWWILDPLVAIGVALLIIKASWDLLQEAFMPLLDQRLPEEEESQIQERIQRHAEKYVNVHAIRTRRSGAERHIDMHMVFCKQTSIQETHEISDRVEAEIQEIFPRSTVLVHQEPCDERCGECQFAHKRGKQ</sequence>
<dbReference type="FunFam" id="1.20.1510.10:FF:000006">
    <property type="entry name" value="Divalent cation efflux transporter"/>
    <property type="match status" value="1"/>
</dbReference>
<comment type="caution">
    <text evidence="10">The sequence shown here is derived from an EMBL/GenBank/DDBJ whole genome shotgun (WGS) entry which is preliminary data.</text>
</comment>
<dbReference type="InterPro" id="IPR036837">
    <property type="entry name" value="Cation_efflux_CTD_sf"/>
</dbReference>
<feature type="transmembrane region" description="Helical" evidence="7">
    <location>
        <begin position="20"/>
        <end position="40"/>
    </location>
</feature>
<protein>
    <submittedName>
        <fullName evidence="10">Cation diffusion facilitator family transporter</fullName>
    </submittedName>
</protein>
<dbReference type="InterPro" id="IPR002524">
    <property type="entry name" value="Cation_efflux"/>
</dbReference>
<dbReference type="SUPFAM" id="SSF160240">
    <property type="entry name" value="Cation efflux protein cytoplasmic domain-like"/>
    <property type="match status" value="1"/>
</dbReference>
<evidence type="ECO:0000259" key="9">
    <source>
        <dbReference type="Pfam" id="PF16916"/>
    </source>
</evidence>
<organism evidence="10 11">
    <name type="scientific">Heliomicrobium undosum</name>
    <dbReference type="NCBI Taxonomy" id="121734"/>
    <lineage>
        <taxon>Bacteria</taxon>
        <taxon>Bacillati</taxon>
        <taxon>Bacillota</taxon>
        <taxon>Clostridia</taxon>
        <taxon>Eubacteriales</taxon>
        <taxon>Heliobacteriaceae</taxon>
        <taxon>Heliomicrobium</taxon>
    </lineage>
</organism>
<evidence type="ECO:0000313" key="10">
    <source>
        <dbReference type="EMBL" id="MZP30960.1"/>
    </source>
</evidence>
<dbReference type="OrthoDB" id="9806522at2"/>
<dbReference type="SUPFAM" id="SSF161111">
    <property type="entry name" value="Cation efflux protein transmembrane domain-like"/>
    <property type="match status" value="1"/>
</dbReference>
<feature type="domain" description="Cation efflux protein transmembrane" evidence="8">
    <location>
        <begin position="17"/>
        <end position="208"/>
    </location>
</feature>
<dbReference type="GO" id="GO:0015093">
    <property type="term" value="F:ferrous iron transmembrane transporter activity"/>
    <property type="evidence" value="ECO:0007669"/>
    <property type="project" value="TreeGrafter"/>
</dbReference>
<keyword evidence="11" id="KW-1185">Reference proteome</keyword>
<feature type="transmembrane region" description="Helical" evidence="7">
    <location>
        <begin position="155"/>
        <end position="174"/>
    </location>
</feature>
<dbReference type="EMBL" id="WXEY01000022">
    <property type="protein sequence ID" value="MZP30960.1"/>
    <property type="molecule type" value="Genomic_DNA"/>
</dbReference>
<dbReference type="Pfam" id="PF01545">
    <property type="entry name" value="Cation_efflux"/>
    <property type="match status" value="1"/>
</dbReference>
<dbReference type="InterPro" id="IPR027470">
    <property type="entry name" value="Cation_efflux_CTD"/>
</dbReference>
<keyword evidence="3" id="KW-0813">Transport</keyword>
<feature type="domain" description="Cation efflux protein cytoplasmic" evidence="9">
    <location>
        <begin position="214"/>
        <end position="292"/>
    </location>
</feature>
<dbReference type="InterPro" id="IPR058533">
    <property type="entry name" value="Cation_efflux_TM"/>
</dbReference>
<feature type="transmembrane region" description="Helical" evidence="7">
    <location>
        <begin position="46"/>
        <end position="63"/>
    </location>
</feature>
<evidence type="ECO:0000313" key="11">
    <source>
        <dbReference type="Proteomes" id="UP000463470"/>
    </source>
</evidence>
<dbReference type="NCBIfam" id="TIGR01297">
    <property type="entry name" value="CDF"/>
    <property type="match status" value="1"/>
</dbReference>
<dbReference type="GO" id="GO:0015341">
    <property type="term" value="F:zinc efflux antiporter activity"/>
    <property type="evidence" value="ECO:0007669"/>
    <property type="project" value="TreeGrafter"/>
</dbReference>
<dbReference type="Pfam" id="PF16916">
    <property type="entry name" value="ZT_dimer"/>
    <property type="match status" value="1"/>
</dbReference>
<evidence type="ECO:0000256" key="2">
    <source>
        <dbReference type="ARBA" id="ARBA00008114"/>
    </source>
</evidence>
<evidence type="ECO:0000256" key="4">
    <source>
        <dbReference type="ARBA" id="ARBA00022692"/>
    </source>
</evidence>
<keyword evidence="5 7" id="KW-1133">Transmembrane helix</keyword>
<evidence type="ECO:0000256" key="1">
    <source>
        <dbReference type="ARBA" id="ARBA00004141"/>
    </source>
</evidence>
<dbReference type="Proteomes" id="UP000463470">
    <property type="component" value="Unassembled WGS sequence"/>
</dbReference>
<reference evidence="10 11" key="1">
    <citation type="submission" date="2020-01" db="EMBL/GenBank/DDBJ databases">
        <title>Whole-genome sequence of Heliobacterium undosum DSM 13378.</title>
        <authorList>
            <person name="Kyndt J.A."/>
            <person name="Meyer T.E."/>
        </authorList>
    </citation>
    <scope>NUCLEOTIDE SEQUENCE [LARGE SCALE GENOMIC DNA]</scope>
    <source>
        <strain evidence="10 11">DSM 13378</strain>
    </source>
</reference>
<dbReference type="GO" id="GO:0015086">
    <property type="term" value="F:cadmium ion transmembrane transporter activity"/>
    <property type="evidence" value="ECO:0007669"/>
    <property type="project" value="TreeGrafter"/>
</dbReference>
<gene>
    <name evidence="10" type="ORF">GTO91_14680</name>
</gene>
<accession>A0A845L8K6</accession>
<dbReference type="PANTHER" id="PTHR43840">
    <property type="entry name" value="MITOCHONDRIAL METAL TRANSPORTER 1-RELATED"/>
    <property type="match status" value="1"/>
</dbReference>
<dbReference type="AlphaFoldDB" id="A0A845L8K6"/>
<dbReference type="Gene3D" id="3.30.70.1350">
    <property type="entry name" value="Cation efflux protein, cytoplasmic domain"/>
    <property type="match status" value="1"/>
</dbReference>
<feature type="transmembrane region" description="Helical" evidence="7">
    <location>
        <begin position="117"/>
        <end position="134"/>
    </location>
</feature>